<sequence length="68" mass="7923">MGYGSFCFYWSAYHDRLGRFWATAVANSLLDTMCCGSCRGGFFIKRCQSNQNNKVVLILWLKLREKIF</sequence>
<reference evidence="1" key="1">
    <citation type="journal article" date="2021" name="Proc. Natl. Acad. Sci. U.S.A.">
        <title>A Catalog of Tens of Thousands of Viruses from Human Metagenomes Reveals Hidden Associations with Chronic Diseases.</title>
        <authorList>
            <person name="Tisza M.J."/>
            <person name="Buck C.B."/>
        </authorList>
    </citation>
    <scope>NUCLEOTIDE SEQUENCE</scope>
    <source>
        <strain evidence="1">CtZE52</strain>
    </source>
</reference>
<evidence type="ECO:0000313" key="1">
    <source>
        <dbReference type="EMBL" id="DAE01144.1"/>
    </source>
</evidence>
<dbReference type="EMBL" id="BK015320">
    <property type="protein sequence ID" value="DAE01144.1"/>
    <property type="molecule type" value="Genomic_DNA"/>
</dbReference>
<accession>A0A8S5P3E0</accession>
<proteinExistence type="predicted"/>
<protein>
    <submittedName>
        <fullName evidence="1">Uncharacterized protein</fullName>
    </submittedName>
</protein>
<organism evidence="1">
    <name type="scientific">Siphoviridae sp. ctZE52</name>
    <dbReference type="NCBI Taxonomy" id="2825557"/>
    <lineage>
        <taxon>Viruses</taxon>
        <taxon>Duplodnaviria</taxon>
        <taxon>Heunggongvirae</taxon>
        <taxon>Uroviricota</taxon>
        <taxon>Caudoviricetes</taxon>
    </lineage>
</organism>
<name>A0A8S5P3E0_9CAUD</name>